<dbReference type="PROSITE" id="PS50977">
    <property type="entry name" value="HTH_TETR_2"/>
    <property type="match status" value="1"/>
</dbReference>
<keyword evidence="1 2" id="KW-0238">DNA-binding</keyword>
<name>A0ABT6PRF2_9PSEU</name>
<protein>
    <submittedName>
        <fullName evidence="5">TetR/AcrR family transcriptional regulator</fullName>
    </submittedName>
</protein>
<dbReference type="Pfam" id="PF00440">
    <property type="entry name" value="TetR_N"/>
    <property type="match status" value="1"/>
</dbReference>
<evidence type="ECO:0000259" key="4">
    <source>
        <dbReference type="PROSITE" id="PS50977"/>
    </source>
</evidence>
<feature type="region of interest" description="Disordered" evidence="3">
    <location>
        <begin position="1"/>
        <end position="37"/>
    </location>
</feature>
<organism evidence="5 6">
    <name type="scientific">Saccharopolyspora ipomoeae</name>
    <dbReference type="NCBI Taxonomy" id="3042027"/>
    <lineage>
        <taxon>Bacteria</taxon>
        <taxon>Bacillati</taxon>
        <taxon>Actinomycetota</taxon>
        <taxon>Actinomycetes</taxon>
        <taxon>Pseudonocardiales</taxon>
        <taxon>Pseudonocardiaceae</taxon>
        <taxon>Saccharopolyspora</taxon>
    </lineage>
</organism>
<accession>A0ABT6PRF2</accession>
<evidence type="ECO:0000256" key="3">
    <source>
        <dbReference type="SAM" id="MobiDB-lite"/>
    </source>
</evidence>
<comment type="caution">
    <text evidence="5">The sequence shown here is derived from an EMBL/GenBank/DDBJ whole genome shotgun (WGS) entry which is preliminary data.</text>
</comment>
<dbReference type="Pfam" id="PF17918">
    <property type="entry name" value="TetR_C_15"/>
    <property type="match status" value="1"/>
</dbReference>
<dbReference type="PANTHER" id="PTHR30055:SF226">
    <property type="entry name" value="HTH-TYPE TRANSCRIPTIONAL REGULATOR PKSA"/>
    <property type="match status" value="1"/>
</dbReference>
<dbReference type="PANTHER" id="PTHR30055">
    <property type="entry name" value="HTH-TYPE TRANSCRIPTIONAL REGULATOR RUTR"/>
    <property type="match status" value="1"/>
</dbReference>
<feature type="compositionally biased region" description="Basic and acidic residues" evidence="3">
    <location>
        <begin position="1"/>
        <end position="10"/>
    </location>
</feature>
<dbReference type="Gene3D" id="1.10.357.10">
    <property type="entry name" value="Tetracycline Repressor, domain 2"/>
    <property type="match status" value="1"/>
</dbReference>
<dbReference type="InterPro" id="IPR009057">
    <property type="entry name" value="Homeodomain-like_sf"/>
</dbReference>
<evidence type="ECO:0000313" key="6">
    <source>
        <dbReference type="Proteomes" id="UP001237595"/>
    </source>
</evidence>
<dbReference type="EMBL" id="JASAOF010000011">
    <property type="protein sequence ID" value="MDI2030584.1"/>
    <property type="molecule type" value="Genomic_DNA"/>
</dbReference>
<dbReference type="InterPro" id="IPR050109">
    <property type="entry name" value="HTH-type_TetR-like_transc_reg"/>
</dbReference>
<feature type="domain" description="HTH tetR-type" evidence="4">
    <location>
        <begin position="46"/>
        <end position="106"/>
    </location>
</feature>
<dbReference type="InterPro" id="IPR041669">
    <property type="entry name" value="TetR_C_15"/>
</dbReference>
<evidence type="ECO:0000256" key="2">
    <source>
        <dbReference type="PROSITE-ProRule" id="PRU00335"/>
    </source>
</evidence>
<keyword evidence="6" id="KW-1185">Reference proteome</keyword>
<gene>
    <name evidence="5" type="ORF">QFW96_18265</name>
</gene>
<dbReference type="PRINTS" id="PR00455">
    <property type="entry name" value="HTHTETR"/>
</dbReference>
<evidence type="ECO:0000256" key="1">
    <source>
        <dbReference type="ARBA" id="ARBA00023125"/>
    </source>
</evidence>
<feature type="DNA-binding region" description="H-T-H motif" evidence="2">
    <location>
        <begin position="69"/>
        <end position="88"/>
    </location>
</feature>
<proteinExistence type="predicted"/>
<dbReference type="RefSeq" id="WP_281456898.1">
    <property type="nucleotide sequence ID" value="NZ_JASAOF010000011.1"/>
</dbReference>
<evidence type="ECO:0000313" key="5">
    <source>
        <dbReference type="EMBL" id="MDI2030584.1"/>
    </source>
</evidence>
<dbReference type="SUPFAM" id="SSF46689">
    <property type="entry name" value="Homeodomain-like"/>
    <property type="match status" value="1"/>
</dbReference>
<reference evidence="5 6" key="1">
    <citation type="submission" date="2023-04" db="EMBL/GenBank/DDBJ databases">
        <title>Draft genome sequence of Saccharopolyspora sp. TS4A08 isolated from sweet potato rhizospheric soil.</title>
        <authorList>
            <person name="Suksaard P."/>
            <person name="Duangmal K."/>
        </authorList>
    </citation>
    <scope>NUCLEOTIDE SEQUENCE [LARGE SCALE GENOMIC DNA]</scope>
    <source>
        <strain evidence="5 6">TS4A08</strain>
    </source>
</reference>
<dbReference type="InterPro" id="IPR001647">
    <property type="entry name" value="HTH_TetR"/>
</dbReference>
<sequence length="234" mass="25609">MAEKKSDQQRRSPTKKAAKVEESAKVEPAVRQAPARPDAVLQRRGVARVQAILDAAEELLTEAGYDAATLKAISERTGIPVASIYHYFADRHQVDAALISRHIEVLEGRMRAVDGIGGLESLADAAAAVFDPLVEYFRAHPSCTELWFSGRSEAVAVLVARFDDATAELLRNLAIERGLLEESTPQLAMRVAFEAGGALFDMAFKQDPKGDDAVLAEAERLVSAYLQTYARRER</sequence>
<dbReference type="Proteomes" id="UP001237595">
    <property type="component" value="Unassembled WGS sequence"/>
</dbReference>